<dbReference type="InterPro" id="IPR036875">
    <property type="entry name" value="Znf_CCHC_sf"/>
</dbReference>
<dbReference type="PANTHER" id="PTHR33680">
    <property type="entry name" value="OS07G0190500 PROTEIN"/>
    <property type="match status" value="1"/>
</dbReference>
<dbReference type="Gene3D" id="4.10.60.10">
    <property type="entry name" value="Zinc finger, CCHC-type"/>
    <property type="match status" value="1"/>
</dbReference>
<dbReference type="Pfam" id="PF06839">
    <property type="entry name" value="Zn_ribbon_GRF"/>
    <property type="match status" value="2"/>
</dbReference>
<dbReference type="RefSeq" id="XP_020106680.1">
    <property type="nucleotide sequence ID" value="XM_020251091.1"/>
</dbReference>
<feature type="domain" description="GRF-type" evidence="7">
    <location>
        <begin position="67"/>
        <end position="110"/>
    </location>
</feature>
<dbReference type="InterPro" id="IPR001878">
    <property type="entry name" value="Znf_CCHC"/>
</dbReference>
<feature type="region of interest" description="Disordered" evidence="5">
    <location>
        <begin position="115"/>
        <end position="149"/>
    </location>
</feature>
<reference evidence="8" key="1">
    <citation type="journal article" date="2015" name="Nat. Genet.">
        <title>The pineapple genome and the evolution of CAM photosynthesis.</title>
        <authorList>
            <person name="Ming R."/>
            <person name="VanBuren R."/>
            <person name="Wai C.M."/>
            <person name="Tang H."/>
            <person name="Schatz M.C."/>
            <person name="Bowers J.E."/>
            <person name="Lyons E."/>
            <person name="Wang M.L."/>
            <person name="Chen J."/>
            <person name="Biggers E."/>
            <person name="Zhang J."/>
            <person name="Huang L."/>
            <person name="Zhang L."/>
            <person name="Miao W."/>
            <person name="Zhang J."/>
            <person name="Ye Z."/>
            <person name="Miao C."/>
            <person name="Lin Z."/>
            <person name="Wang H."/>
            <person name="Zhou H."/>
            <person name="Yim W.C."/>
            <person name="Priest H.D."/>
            <person name="Zheng C."/>
            <person name="Woodhouse M."/>
            <person name="Edger P.P."/>
            <person name="Guyot R."/>
            <person name="Guo H.B."/>
            <person name="Guo H."/>
            <person name="Zheng G."/>
            <person name="Singh R."/>
            <person name="Sharma A."/>
            <person name="Min X."/>
            <person name="Zheng Y."/>
            <person name="Lee H."/>
            <person name="Gurtowski J."/>
            <person name="Sedlazeck F.J."/>
            <person name="Harkess A."/>
            <person name="McKain M.R."/>
            <person name="Liao Z."/>
            <person name="Fang J."/>
            <person name="Liu J."/>
            <person name="Zhang X."/>
            <person name="Zhang Q."/>
            <person name="Hu W."/>
            <person name="Qin Y."/>
            <person name="Wang K."/>
            <person name="Chen L.Y."/>
            <person name="Shirley N."/>
            <person name="Lin Y.R."/>
            <person name="Liu L.Y."/>
            <person name="Hernandez A.G."/>
            <person name="Wright C.L."/>
            <person name="Bulone V."/>
            <person name="Tuskan G.A."/>
            <person name="Heath K."/>
            <person name="Zee F."/>
            <person name="Moore P.H."/>
            <person name="Sunkar R."/>
            <person name="Leebens-Mack J.H."/>
            <person name="Mockler T."/>
            <person name="Bennetzen J.L."/>
            <person name="Freeling M."/>
            <person name="Sankoff D."/>
            <person name="Paterson A.H."/>
            <person name="Zhu X."/>
            <person name="Yang X."/>
            <person name="Smith J.A."/>
            <person name="Cushman J.C."/>
            <person name="Paull R.E."/>
            <person name="Yu Q."/>
        </authorList>
    </citation>
    <scope>NUCLEOTIDE SEQUENCE [LARGE SCALE GENOMIC DNA]</scope>
    <source>
        <strain evidence="8">cv. F153</strain>
    </source>
</reference>
<dbReference type="InterPro" id="IPR010666">
    <property type="entry name" value="Znf_GRF"/>
</dbReference>
<name>A0A6P5GMU7_ANACO</name>
<feature type="domain" description="GRF-type" evidence="7">
    <location>
        <begin position="159"/>
        <end position="202"/>
    </location>
</feature>
<dbReference type="Proteomes" id="UP000515123">
    <property type="component" value="Linkage group 17"/>
</dbReference>
<reference evidence="9" key="2">
    <citation type="submission" date="2025-08" db="UniProtKB">
        <authorList>
            <consortium name="RefSeq"/>
        </authorList>
    </citation>
    <scope>IDENTIFICATION</scope>
    <source>
        <tissue evidence="9">Leaf</tissue>
    </source>
</reference>
<evidence type="ECO:0000313" key="8">
    <source>
        <dbReference type="Proteomes" id="UP000515123"/>
    </source>
</evidence>
<gene>
    <name evidence="9" type="primary">LOC109722914</name>
</gene>
<protein>
    <submittedName>
        <fullName evidence="9">Uncharacterized protein LOC109722914</fullName>
    </submittedName>
</protein>
<keyword evidence="1" id="KW-0479">Metal-binding</keyword>
<proteinExistence type="predicted"/>
<dbReference type="OrthoDB" id="2425403at2759"/>
<dbReference type="PROSITE" id="PS50158">
    <property type="entry name" value="ZF_CCHC"/>
    <property type="match status" value="2"/>
</dbReference>
<evidence type="ECO:0000259" key="7">
    <source>
        <dbReference type="PROSITE" id="PS51999"/>
    </source>
</evidence>
<organism evidence="8 9">
    <name type="scientific">Ananas comosus</name>
    <name type="common">Pineapple</name>
    <name type="synonym">Ananas ananas</name>
    <dbReference type="NCBI Taxonomy" id="4615"/>
    <lineage>
        <taxon>Eukaryota</taxon>
        <taxon>Viridiplantae</taxon>
        <taxon>Streptophyta</taxon>
        <taxon>Embryophyta</taxon>
        <taxon>Tracheophyta</taxon>
        <taxon>Spermatophyta</taxon>
        <taxon>Magnoliopsida</taxon>
        <taxon>Liliopsida</taxon>
        <taxon>Poales</taxon>
        <taxon>Bromeliaceae</taxon>
        <taxon>Bromelioideae</taxon>
        <taxon>Ananas</taxon>
    </lineage>
</organism>
<feature type="compositionally biased region" description="Basic and acidic residues" evidence="5">
    <location>
        <begin position="20"/>
        <end position="44"/>
    </location>
</feature>
<feature type="region of interest" description="Disordered" evidence="5">
    <location>
        <begin position="262"/>
        <end position="315"/>
    </location>
</feature>
<feature type="domain" description="CCHC-type" evidence="6">
    <location>
        <begin position="335"/>
        <end position="349"/>
    </location>
</feature>
<dbReference type="Pfam" id="PF00098">
    <property type="entry name" value="zf-CCHC"/>
    <property type="match status" value="2"/>
</dbReference>
<sequence length="374" mass="40250">MSSESVGSCGDGEGGRGGGGKREGNYENAPEERGKSPRGSREAGEGGPGPSDRRAGIDGRDFPEVACACGRGTCAVLVSRTERNPGRPFYRCPAKSASERCKFFLWCDMAGPNQQNAHNSSPAKPYQRRGIDSPVKPVAKSPTKHVQLNGPAKPTTPICSCGAGRCSILMMQNGVNSGRKYYACAIKKGQGACNHFQWLDEIAGKPPETGNADLNELKLKLASSDPVLQDNKNIGENKAPKMNCNGEAHEIDDAALMQLPLDEPPVLRSPPVSPKRQPQASDEIRTSPMKRLSLHDGTPPVSPKRQHQASDEIRTSPMKRLSLHDGVPSVPGIGKCYRCGREGHWMAECASPAVSPCFQCGKPGHWKKDCPEFR</sequence>
<dbReference type="PROSITE" id="PS51999">
    <property type="entry name" value="ZF_GRF"/>
    <property type="match status" value="2"/>
</dbReference>
<dbReference type="GO" id="GO:0008270">
    <property type="term" value="F:zinc ion binding"/>
    <property type="evidence" value="ECO:0007669"/>
    <property type="project" value="UniProtKB-KW"/>
</dbReference>
<dbReference type="GeneID" id="109722914"/>
<feature type="region of interest" description="Disordered" evidence="5">
    <location>
        <begin position="1"/>
        <end position="57"/>
    </location>
</feature>
<keyword evidence="2 4" id="KW-0863">Zinc-finger</keyword>
<accession>A0A6P5GMU7</accession>
<dbReference type="GO" id="GO:0003676">
    <property type="term" value="F:nucleic acid binding"/>
    <property type="evidence" value="ECO:0007669"/>
    <property type="project" value="InterPro"/>
</dbReference>
<dbReference type="PANTHER" id="PTHR33680:SF1">
    <property type="entry name" value="OS05G0489500 PROTEIN"/>
    <property type="match status" value="1"/>
</dbReference>
<evidence type="ECO:0000259" key="6">
    <source>
        <dbReference type="PROSITE" id="PS50158"/>
    </source>
</evidence>
<evidence type="ECO:0000256" key="4">
    <source>
        <dbReference type="PROSITE-ProRule" id="PRU00047"/>
    </source>
</evidence>
<keyword evidence="8" id="KW-1185">Reference proteome</keyword>
<evidence type="ECO:0000256" key="2">
    <source>
        <dbReference type="ARBA" id="ARBA00022771"/>
    </source>
</evidence>
<keyword evidence="3" id="KW-0862">Zinc</keyword>
<dbReference type="AlphaFoldDB" id="A0A6P5GMU7"/>
<feature type="compositionally biased region" description="Gly residues" evidence="5">
    <location>
        <begin position="9"/>
        <end position="18"/>
    </location>
</feature>
<evidence type="ECO:0000256" key="3">
    <source>
        <dbReference type="ARBA" id="ARBA00022833"/>
    </source>
</evidence>
<evidence type="ECO:0000256" key="1">
    <source>
        <dbReference type="ARBA" id="ARBA00022723"/>
    </source>
</evidence>
<evidence type="ECO:0000256" key="5">
    <source>
        <dbReference type="SAM" id="MobiDB-lite"/>
    </source>
</evidence>
<evidence type="ECO:0000313" key="9">
    <source>
        <dbReference type="RefSeq" id="XP_020106680.1"/>
    </source>
</evidence>
<dbReference type="SMART" id="SM00343">
    <property type="entry name" value="ZnF_C2HC"/>
    <property type="match status" value="2"/>
</dbReference>
<feature type="domain" description="CCHC-type" evidence="6">
    <location>
        <begin position="357"/>
        <end position="372"/>
    </location>
</feature>
<dbReference type="SUPFAM" id="SSF57756">
    <property type="entry name" value="Retrovirus zinc finger-like domains"/>
    <property type="match status" value="1"/>
</dbReference>